<keyword evidence="4" id="KW-1185">Reference proteome</keyword>
<dbReference type="Proteomes" id="UP000256970">
    <property type="component" value="Unassembled WGS sequence"/>
</dbReference>
<evidence type="ECO:0000313" key="4">
    <source>
        <dbReference type="Proteomes" id="UP000256970"/>
    </source>
</evidence>
<organism evidence="3 4">
    <name type="scientific">Tetradesmus obliquus</name>
    <name type="common">Green alga</name>
    <name type="synonym">Acutodesmus obliquus</name>
    <dbReference type="NCBI Taxonomy" id="3088"/>
    <lineage>
        <taxon>Eukaryota</taxon>
        <taxon>Viridiplantae</taxon>
        <taxon>Chlorophyta</taxon>
        <taxon>core chlorophytes</taxon>
        <taxon>Chlorophyceae</taxon>
        <taxon>CS clade</taxon>
        <taxon>Sphaeropleales</taxon>
        <taxon>Scenedesmaceae</taxon>
        <taxon>Tetradesmus</taxon>
    </lineage>
</organism>
<dbReference type="EMBL" id="FNXT01001323">
    <property type="protein sequence ID" value="SZX78532.1"/>
    <property type="molecule type" value="Genomic_DNA"/>
</dbReference>
<protein>
    <submittedName>
        <fullName evidence="3">Uncharacterized protein</fullName>
    </submittedName>
</protein>
<evidence type="ECO:0000313" key="3">
    <source>
        <dbReference type="EMBL" id="SZX78532.1"/>
    </source>
</evidence>
<dbReference type="EMBL" id="FNXT01001131">
    <property type="protein sequence ID" value="SZX72383.1"/>
    <property type="molecule type" value="Genomic_DNA"/>
</dbReference>
<evidence type="ECO:0000313" key="2">
    <source>
        <dbReference type="EMBL" id="SZX72383.1"/>
    </source>
</evidence>
<proteinExistence type="predicted"/>
<feature type="compositionally biased region" description="Low complexity" evidence="1">
    <location>
        <begin position="70"/>
        <end position="112"/>
    </location>
</feature>
<reference evidence="3 4" key="1">
    <citation type="submission" date="2016-10" db="EMBL/GenBank/DDBJ databases">
        <authorList>
            <person name="Cai Z."/>
        </authorList>
    </citation>
    <scope>NUCLEOTIDE SEQUENCE [LARGE SCALE GENOMIC DNA]</scope>
</reference>
<accession>A0A383WMT6</accession>
<dbReference type="AlphaFoldDB" id="A0A383WMT6"/>
<gene>
    <name evidence="2" type="ORF">BQ4739_LOCUS12564</name>
    <name evidence="3" type="ORF">BQ4739_LOCUS18810</name>
</gene>
<feature type="region of interest" description="Disordered" evidence="1">
    <location>
        <begin position="291"/>
        <end position="325"/>
    </location>
</feature>
<name>A0A383WMT6_TETOB</name>
<sequence length="325" mass="36191">MLSRLALLCLRQSKSQTGSQQLRCLAAASNSGQGGVTSWPQQQHHHCLQQQRYSSTKDAVPGPVQEEHQQQQQQQQEKQQPAEQQQQQQHTAQLQQHSAEQQQPAEQQAPLPVATPAPADPAAQRRSKLAAVQPTQPAMQILKVLKESEQPLTSHELQARVQQQYTSFPTRRRFKCYLKGLWRQKYVASTAPGKAAAAAAARSGNKKGPKVSDGHWLFSVTYLGQKVDLNAPGKPLQAAAMRAADEWARVQLPEYARHMREGRVPVTWQNLGVLSSPEQREEQYQRRLLFGGDRGGRRQQQLVPGGAAAVADVSRQPQKPQKKQS</sequence>
<feature type="compositionally biased region" description="Polar residues" evidence="1">
    <location>
        <begin position="30"/>
        <end position="40"/>
    </location>
</feature>
<evidence type="ECO:0000256" key="1">
    <source>
        <dbReference type="SAM" id="MobiDB-lite"/>
    </source>
</evidence>
<feature type="region of interest" description="Disordered" evidence="1">
    <location>
        <begin position="30"/>
        <end position="134"/>
    </location>
</feature>